<gene>
    <name evidence="1" type="ORF">DCG58_10215</name>
</gene>
<comment type="caution">
    <text evidence="1">The sequence shown here is derived from an EMBL/GenBank/DDBJ whole genome shotgun (WGS) entry which is preliminary data.</text>
</comment>
<protein>
    <submittedName>
        <fullName evidence="1">Uncharacterized protein</fullName>
    </submittedName>
</protein>
<dbReference type="RefSeq" id="WP_272988652.1">
    <property type="nucleotide sequence ID" value="NZ_CALCOC010000301.1"/>
</dbReference>
<accession>A0A3B9GZT8</accession>
<name>A0A3B9GZT8_9PROT</name>
<sequence>MNSTIYIDPWRGRIRALEHNIVKYRAMQMTLAIYYSEEIRRVVITAIQTQDKFSKSLKPNETTERLPPGAKRPLEKALAIWVDEKLISQNEADDIKRLVDYRNDIAHRMHLLHADLSKYRWVKDRQKYGPQDKVQYDSDAAVEMEALLRLLNDRLRAASRVLTLNPNALLFDAAEKSLKQELKSLRLKIDNLFRQRKLEVTSINAELKSIHTTFRGEAAPNHWYQRYDNGRLTPRGVEVCYRLLDEAYSPVTIAYAMGLSLHAVKKRQEMWAEIGGKKRTKSILADLPIRKSYRKHDD</sequence>
<dbReference type="AlphaFoldDB" id="A0A3B9GZT8"/>
<evidence type="ECO:0000313" key="1">
    <source>
        <dbReference type="EMBL" id="HAE27524.1"/>
    </source>
</evidence>
<dbReference type="EMBL" id="DMAN01000225">
    <property type="protein sequence ID" value="HAE27524.1"/>
    <property type="molecule type" value="Genomic_DNA"/>
</dbReference>
<evidence type="ECO:0000313" key="2">
    <source>
        <dbReference type="Proteomes" id="UP000259610"/>
    </source>
</evidence>
<reference evidence="1 2" key="1">
    <citation type="journal article" date="2018" name="Nat. Biotechnol.">
        <title>A standardized bacterial taxonomy based on genome phylogeny substantially revises the tree of life.</title>
        <authorList>
            <person name="Parks D.H."/>
            <person name="Chuvochina M."/>
            <person name="Waite D.W."/>
            <person name="Rinke C."/>
            <person name="Skarshewski A."/>
            <person name="Chaumeil P.A."/>
            <person name="Hugenholtz P."/>
        </authorList>
    </citation>
    <scope>NUCLEOTIDE SEQUENCE [LARGE SCALE GENOMIC DNA]</scope>
    <source>
        <strain evidence="1">UBA8733</strain>
    </source>
</reference>
<proteinExistence type="predicted"/>
<dbReference type="Proteomes" id="UP000259610">
    <property type="component" value="Unassembled WGS sequence"/>
</dbReference>
<organism evidence="1 2">
    <name type="scientific">Hyphomonas adhaerens</name>
    <dbReference type="NCBI Taxonomy" id="81029"/>
    <lineage>
        <taxon>Bacteria</taxon>
        <taxon>Pseudomonadati</taxon>
        <taxon>Pseudomonadota</taxon>
        <taxon>Alphaproteobacteria</taxon>
        <taxon>Hyphomonadales</taxon>
        <taxon>Hyphomonadaceae</taxon>
        <taxon>Hyphomonas</taxon>
    </lineage>
</organism>